<dbReference type="InterPro" id="IPR002156">
    <property type="entry name" value="RNaseH_domain"/>
</dbReference>
<keyword evidence="3" id="KW-1185">Reference proteome</keyword>
<accession>A0A371FV33</accession>
<dbReference type="GO" id="GO:0004523">
    <property type="term" value="F:RNA-DNA hybrid ribonuclease activity"/>
    <property type="evidence" value="ECO:0007669"/>
    <property type="project" value="InterPro"/>
</dbReference>
<dbReference type="AlphaFoldDB" id="A0A371FV33"/>
<evidence type="ECO:0000259" key="1">
    <source>
        <dbReference type="Pfam" id="PF13456"/>
    </source>
</evidence>
<dbReference type="GO" id="GO:0003676">
    <property type="term" value="F:nucleic acid binding"/>
    <property type="evidence" value="ECO:0007669"/>
    <property type="project" value="InterPro"/>
</dbReference>
<gene>
    <name evidence="2" type="ORF">CR513_37080</name>
</gene>
<feature type="domain" description="RNase H type-1" evidence="1">
    <location>
        <begin position="49"/>
        <end position="136"/>
    </location>
</feature>
<dbReference type="InterPro" id="IPR012337">
    <property type="entry name" value="RNaseH-like_sf"/>
</dbReference>
<feature type="non-terminal residue" evidence="2">
    <location>
        <position position="1"/>
    </location>
</feature>
<dbReference type="EMBL" id="QJKJ01007710">
    <property type="protein sequence ID" value="RDX82166.1"/>
    <property type="molecule type" value="Genomic_DNA"/>
</dbReference>
<dbReference type="PANTHER" id="PTHR47723:SF19">
    <property type="entry name" value="POLYNUCLEOTIDYL TRANSFERASE, RIBONUCLEASE H-LIKE SUPERFAMILY PROTEIN"/>
    <property type="match status" value="1"/>
</dbReference>
<dbReference type="OrthoDB" id="1436435at2759"/>
<evidence type="ECO:0000313" key="2">
    <source>
        <dbReference type="EMBL" id="RDX82166.1"/>
    </source>
</evidence>
<dbReference type="InterPro" id="IPR053151">
    <property type="entry name" value="RNase_H-like"/>
</dbReference>
<dbReference type="SUPFAM" id="SSF53098">
    <property type="entry name" value="Ribonuclease H-like"/>
    <property type="match status" value="1"/>
</dbReference>
<reference evidence="2" key="1">
    <citation type="submission" date="2018-05" db="EMBL/GenBank/DDBJ databases">
        <title>Draft genome of Mucuna pruriens seed.</title>
        <authorList>
            <person name="Nnadi N.E."/>
            <person name="Vos R."/>
            <person name="Hasami M.H."/>
            <person name="Devisetty U.K."/>
            <person name="Aguiy J.C."/>
        </authorList>
    </citation>
    <scope>NUCLEOTIDE SEQUENCE [LARGE SCALE GENOMIC DNA]</scope>
    <source>
        <strain evidence="2">JCA_2017</strain>
    </source>
</reference>
<dbReference type="CDD" id="cd06222">
    <property type="entry name" value="RNase_H_like"/>
    <property type="match status" value="1"/>
</dbReference>
<dbReference type="Pfam" id="PF13456">
    <property type="entry name" value="RVT_3"/>
    <property type="match status" value="1"/>
</dbReference>
<sequence>MCLIVRNPVPDYQPAHRSQPGNPVPLILRLSCTAIAYDRVKIKTHYSPNGNCSIVKDELWAILHGAQTATSRGFKRLLIETDSLVAVYLINKGCHRIHACYSLVHAIREIIPQTISCNCSHIFRETNGPADALAKFGLSRLTNDSFDCDRWPEVQESTLPAIQHIFSQHPNVQQYSTSCRRSVTQSQDA</sequence>
<dbReference type="InterPro" id="IPR044730">
    <property type="entry name" value="RNase_H-like_dom_plant"/>
</dbReference>
<name>A0A371FV33_MUCPR</name>
<dbReference type="Proteomes" id="UP000257109">
    <property type="component" value="Unassembled WGS sequence"/>
</dbReference>
<dbReference type="PANTHER" id="PTHR47723">
    <property type="entry name" value="OS05G0353850 PROTEIN"/>
    <property type="match status" value="1"/>
</dbReference>
<dbReference type="InterPro" id="IPR036397">
    <property type="entry name" value="RNaseH_sf"/>
</dbReference>
<protein>
    <recommendedName>
        <fullName evidence="1">RNase H type-1 domain-containing protein</fullName>
    </recommendedName>
</protein>
<comment type="caution">
    <text evidence="2">The sequence shown here is derived from an EMBL/GenBank/DDBJ whole genome shotgun (WGS) entry which is preliminary data.</text>
</comment>
<proteinExistence type="predicted"/>
<organism evidence="2 3">
    <name type="scientific">Mucuna pruriens</name>
    <name type="common">Velvet bean</name>
    <name type="synonym">Dolichos pruriens</name>
    <dbReference type="NCBI Taxonomy" id="157652"/>
    <lineage>
        <taxon>Eukaryota</taxon>
        <taxon>Viridiplantae</taxon>
        <taxon>Streptophyta</taxon>
        <taxon>Embryophyta</taxon>
        <taxon>Tracheophyta</taxon>
        <taxon>Spermatophyta</taxon>
        <taxon>Magnoliopsida</taxon>
        <taxon>eudicotyledons</taxon>
        <taxon>Gunneridae</taxon>
        <taxon>Pentapetalae</taxon>
        <taxon>rosids</taxon>
        <taxon>fabids</taxon>
        <taxon>Fabales</taxon>
        <taxon>Fabaceae</taxon>
        <taxon>Papilionoideae</taxon>
        <taxon>50 kb inversion clade</taxon>
        <taxon>NPAAA clade</taxon>
        <taxon>indigoferoid/millettioid clade</taxon>
        <taxon>Phaseoleae</taxon>
        <taxon>Mucuna</taxon>
    </lineage>
</organism>
<evidence type="ECO:0000313" key="3">
    <source>
        <dbReference type="Proteomes" id="UP000257109"/>
    </source>
</evidence>
<dbReference type="Gene3D" id="3.30.420.10">
    <property type="entry name" value="Ribonuclease H-like superfamily/Ribonuclease H"/>
    <property type="match status" value="1"/>
</dbReference>